<dbReference type="EMBL" id="LZDS01000023">
    <property type="protein sequence ID" value="OBX28651.1"/>
    <property type="molecule type" value="Genomic_DNA"/>
</dbReference>
<evidence type="ECO:0000256" key="2">
    <source>
        <dbReference type="ARBA" id="ARBA00022679"/>
    </source>
</evidence>
<evidence type="ECO:0000313" key="5">
    <source>
        <dbReference type="Proteomes" id="UP000185753"/>
    </source>
</evidence>
<dbReference type="GO" id="GO:0000287">
    <property type="term" value="F:magnesium ion binding"/>
    <property type="evidence" value="ECO:0007669"/>
    <property type="project" value="InterPro"/>
</dbReference>
<dbReference type="OrthoDB" id="9808281at2"/>
<dbReference type="GO" id="GO:0019878">
    <property type="term" value="P:lysine biosynthetic process via aminoadipic acid"/>
    <property type="evidence" value="ECO:0007669"/>
    <property type="project" value="TreeGrafter"/>
</dbReference>
<dbReference type="Gene3D" id="3.90.470.20">
    <property type="entry name" value="4'-phosphopantetheinyl transferase domain"/>
    <property type="match status" value="1"/>
</dbReference>
<sequence length="214" mass="24821">MANIVLDFSSLNDIVPLTHGLTRKELIEHRKQAIYQYRNQLLTLKLHSEIKSSDFAKTEFGKPYLSHFPNFHFNHSHSQQHYVLASSQKMANLGVDIEDLNRKVRFEQMAQHIFHPEEMKQWESIDFDPHYWFKVWTTKEAVLKASGLGIRLNLTELNTQCHATQNGGICHHPQLGVFAYQNIQLAQVMLTIAWSSSLNCKGFNFPKIELKFSP</sequence>
<dbReference type="GO" id="GO:0005829">
    <property type="term" value="C:cytosol"/>
    <property type="evidence" value="ECO:0007669"/>
    <property type="project" value="TreeGrafter"/>
</dbReference>
<keyword evidence="2" id="KW-0808">Transferase</keyword>
<accession>A0A1A7R9R1</accession>
<dbReference type="Proteomes" id="UP000185753">
    <property type="component" value="Unassembled WGS sequence"/>
</dbReference>
<comment type="caution">
    <text evidence="4">The sequence shown here is derived from an EMBL/GenBank/DDBJ whole genome shotgun (WGS) entry which is preliminary data.</text>
</comment>
<evidence type="ECO:0000256" key="1">
    <source>
        <dbReference type="ARBA" id="ARBA00010990"/>
    </source>
</evidence>
<feature type="domain" description="4'-phosphopantetheinyl transferase" evidence="3">
    <location>
        <begin position="93"/>
        <end position="170"/>
    </location>
</feature>
<dbReference type="AlphaFoldDB" id="A0A1A7R9R1"/>
<evidence type="ECO:0000259" key="3">
    <source>
        <dbReference type="Pfam" id="PF01648"/>
    </source>
</evidence>
<protein>
    <submittedName>
        <fullName evidence="4">ACP synthase</fullName>
    </submittedName>
</protein>
<comment type="similarity">
    <text evidence="1">Belongs to the P-Pant transferase superfamily. Gsp/Sfp/HetI/AcpT family.</text>
</comment>
<dbReference type="GO" id="GO:0008897">
    <property type="term" value="F:holo-[acyl-carrier-protein] synthase activity"/>
    <property type="evidence" value="ECO:0007669"/>
    <property type="project" value="InterPro"/>
</dbReference>
<keyword evidence="5" id="KW-1185">Reference proteome</keyword>
<proteinExistence type="inferred from homology"/>
<dbReference type="SUPFAM" id="SSF56214">
    <property type="entry name" value="4'-phosphopantetheinyl transferase"/>
    <property type="match status" value="2"/>
</dbReference>
<dbReference type="RefSeq" id="WP_067763511.1">
    <property type="nucleotide sequence ID" value="NZ_JBOINS010000164.1"/>
</dbReference>
<evidence type="ECO:0000313" key="4">
    <source>
        <dbReference type="EMBL" id="OBX28651.1"/>
    </source>
</evidence>
<dbReference type="PANTHER" id="PTHR12215">
    <property type="entry name" value="PHOSPHOPANTETHEINE TRANSFERASE"/>
    <property type="match status" value="1"/>
</dbReference>
<dbReference type="InterPro" id="IPR050559">
    <property type="entry name" value="P-Pant_transferase_sf"/>
</dbReference>
<dbReference type="Pfam" id="PF01648">
    <property type="entry name" value="ACPS"/>
    <property type="match status" value="1"/>
</dbReference>
<dbReference type="InterPro" id="IPR037143">
    <property type="entry name" value="4-PPantetheinyl_Trfase_dom_sf"/>
</dbReference>
<gene>
    <name evidence="4" type="ORF">A9J31_03240</name>
</gene>
<dbReference type="STRING" id="1443941.A9J31_03240"/>
<dbReference type="PANTHER" id="PTHR12215:SF10">
    <property type="entry name" value="L-AMINOADIPATE-SEMIALDEHYDE DEHYDROGENASE-PHOSPHOPANTETHEINYL TRANSFERASE"/>
    <property type="match status" value="1"/>
</dbReference>
<name>A0A1A7R9R1_9GAMM</name>
<reference evidence="5" key="1">
    <citation type="submission" date="2016-06" db="EMBL/GenBank/DDBJ databases">
        <authorList>
            <person name="Radolfova-Krizova L."/>
            <person name="Nemec A."/>
        </authorList>
    </citation>
    <scope>NUCLEOTIDE SEQUENCE [LARGE SCALE GENOMIC DNA]</scope>
    <source>
        <strain evidence="5">ANC 4275</strain>
    </source>
</reference>
<dbReference type="InterPro" id="IPR008278">
    <property type="entry name" value="4-PPantetheinyl_Trfase_dom"/>
</dbReference>
<organism evidence="4 5">
    <name type="scientific">Acinetobacter gandensis</name>
    <dbReference type="NCBI Taxonomy" id="1443941"/>
    <lineage>
        <taxon>Bacteria</taxon>
        <taxon>Pseudomonadati</taxon>
        <taxon>Pseudomonadota</taxon>
        <taxon>Gammaproteobacteria</taxon>
        <taxon>Moraxellales</taxon>
        <taxon>Moraxellaceae</taxon>
        <taxon>Acinetobacter</taxon>
    </lineage>
</organism>